<evidence type="ECO:0000313" key="11">
    <source>
        <dbReference type="EMBL" id="KAH8705360.1"/>
    </source>
</evidence>
<name>A0AAD4L2D7_9EURO</name>
<evidence type="ECO:0000256" key="6">
    <source>
        <dbReference type="ARBA" id="ARBA00022801"/>
    </source>
</evidence>
<evidence type="ECO:0000256" key="8">
    <source>
        <dbReference type="SAM" id="MobiDB-lite"/>
    </source>
</evidence>
<dbReference type="RefSeq" id="XP_046077981.1">
    <property type="nucleotide sequence ID" value="XM_046214863.1"/>
</dbReference>
<evidence type="ECO:0000259" key="10">
    <source>
        <dbReference type="PROSITE" id="PS50235"/>
    </source>
</evidence>
<keyword evidence="6 11" id="KW-0378">Hydrolase</keyword>
<dbReference type="InterPro" id="IPR018200">
    <property type="entry name" value="USP_CS"/>
</dbReference>
<reference evidence="11" key="1">
    <citation type="submission" date="2021-12" db="EMBL/GenBank/DDBJ databases">
        <title>Convergent genome expansion in fungi linked to evolution of root-endophyte symbiosis.</title>
        <authorList>
            <consortium name="DOE Joint Genome Institute"/>
            <person name="Ke Y.-H."/>
            <person name="Bonito G."/>
            <person name="Liao H.-L."/>
            <person name="Looney B."/>
            <person name="Rojas-Flechas A."/>
            <person name="Nash J."/>
            <person name="Hameed K."/>
            <person name="Schadt C."/>
            <person name="Martin F."/>
            <person name="Crous P.W."/>
            <person name="Miettinen O."/>
            <person name="Magnuson J.K."/>
            <person name="Labbe J."/>
            <person name="Jacobson D."/>
            <person name="Doktycz M.J."/>
            <person name="Veneault-Fourrey C."/>
            <person name="Kuo A."/>
            <person name="Mondo S."/>
            <person name="Calhoun S."/>
            <person name="Riley R."/>
            <person name="Ohm R."/>
            <person name="LaButti K."/>
            <person name="Andreopoulos B."/>
            <person name="Pangilinan J."/>
            <person name="Nolan M."/>
            <person name="Tritt A."/>
            <person name="Clum A."/>
            <person name="Lipzen A."/>
            <person name="Daum C."/>
            <person name="Barry K."/>
            <person name="Grigoriev I.V."/>
            <person name="Vilgalys R."/>
        </authorList>
    </citation>
    <scope>NUCLEOTIDE SEQUENCE</scope>
    <source>
        <strain evidence="11">PMI_201</strain>
    </source>
</reference>
<dbReference type="GeneID" id="70245150"/>
<dbReference type="EC" id="3.4.19.12" evidence="3"/>
<feature type="region of interest" description="Disordered" evidence="8">
    <location>
        <begin position="647"/>
        <end position="673"/>
    </location>
</feature>
<evidence type="ECO:0000256" key="9">
    <source>
        <dbReference type="SAM" id="Phobius"/>
    </source>
</evidence>
<dbReference type="PANTHER" id="PTHR24006:SF888">
    <property type="entry name" value="UBIQUITIN CARBOXYL-TERMINAL HYDROLASE 30"/>
    <property type="match status" value="1"/>
</dbReference>
<dbReference type="PANTHER" id="PTHR24006">
    <property type="entry name" value="UBIQUITIN CARBOXYL-TERMINAL HYDROLASE"/>
    <property type="match status" value="1"/>
</dbReference>
<feature type="region of interest" description="Disordered" evidence="8">
    <location>
        <begin position="1"/>
        <end position="20"/>
    </location>
</feature>
<keyword evidence="4" id="KW-0645">Protease</keyword>
<dbReference type="EMBL" id="JAJTJA010000001">
    <property type="protein sequence ID" value="KAH8705360.1"/>
    <property type="molecule type" value="Genomic_DNA"/>
</dbReference>
<dbReference type="GO" id="GO:0016579">
    <property type="term" value="P:protein deubiquitination"/>
    <property type="evidence" value="ECO:0007669"/>
    <property type="project" value="InterPro"/>
</dbReference>
<proteinExistence type="inferred from homology"/>
<feature type="transmembrane region" description="Helical" evidence="9">
    <location>
        <begin position="30"/>
        <end position="52"/>
    </location>
</feature>
<comment type="caution">
    <text evidence="11">The sequence shown here is derived from an EMBL/GenBank/DDBJ whole genome shotgun (WGS) entry which is preliminary data.</text>
</comment>
<keyword evidence="9" id="KW-0812">Transmembrane</keyword>
<keyword evidence="9" id="KW-1133">Transmembrane helix</keyword>
<evidence type="ECO:0000313" key="12">
    <source>
        <dbReference type="Proteomes" id="UP001201262"/>
    </source>
</evidence>
<dbReference type="InterPro" id="IPR028889">
    <property type="entry name" value="USP"/>
</dbReference>
<dbReference type="InterPro" id="IPR001394">
    <property type="entry name" value="Peptidase_C19_UCH"/>
</dbReference>
<dbReference type="GO" id="GO:0006508">
    <property type="term" value="P:proteolysis"/>
    <property type="evidence" value="ECO:0007669"/>
    <property type="project" value="UniProtKB-KW"/>
</dbReference>
<protein>
    <recommendedName>
        <fullName evidence="3">ubiquitinyl hydrolase 1</fullName>
        <ecNumber evidence="3">3.4.19.12</ecNumber>
    </recommendedName>
</protein>
<feature type="compositionally biased region" description="Low complexity" evidence="8">
    <location>
        <begin position="647"/>
        <end position="661"/>
    </location>
</feature>
<dbReference type="Proteomes" id="UP001201262">
    <property type="component" value="Unassembled WGS sequence"/>
</dbReference>
<dbReference type="PROSITE" id="PS00973">
    <property type="entry name" value="USP_2"/>
    <property type="match status" value="1"/>
</dbReference>
<keyword evidence="12" id="KW-1185">Reference proteome</keyword>
<feature type="domain" description="USP" evidence="10">
    <location>
        <begin position="138"/>
        <end position="583"/>
    </location>
</feature>
<dbReference type="AlphaFoldDB" id="A0AAD4L2D7"/>
<dbReference type="InterPro" id="IPR050164">
    <property type="entry name" value="Peptidase_C19"/>
</dbReference>
<keyword evidence="7" id="KW-0788">Thiol protease</keyword>
<evidence type="ECO:0000256" key="2">
    <source>
        <dbReference type="ARBA" id="ARBA00009085"/>
    </source>
</evidence>
<feature type="transmembrane region" description="Helical" evidence="9">
    <location>
        <begin position="59"/>
        <end position="76"/>
    </location>
</feature>
<sequence length="673" mass="75522">MSYHGQTFNPNTVVGSTQNDSSPAYSRSSLIFTLIGGLVFLFWLILPYLGIYPLAISGALWNIFVYLIPSQIVAALDTANQGPNANESMTSLTIRQKSEAMQRILGLDRSSLYSILPRGRSLSGLGSALLGAREPVPPGLGNWDNSCYQNSVIQGLSSLESFMNFLNYNIRNLDERGPLLTHRALQEITEMLNDPINHGQKFWIPSELKSMSSWQQQDAQEYFSKIMDQLDREIRDALKGVTTNIGLRFTSPKEHLAGASESVLSSEDDVQQRETFANPLEGLLAQRVGCMRCGWTEGLSLIPFNCLTVSIGKEQEYDIRDCLDSYMTLEHIEGVECAKCTLLRTKDQLCHLLKQIEVDEEQADTTQPSKLSETLRDSAQTRLQAVQDALDEEDFTETALSKKCHIPSKSRVSVTKSRQAVIARPPKNLVAHVNRSVFDENTGMLRKNYADVRFPGVLDLSDWCLGHFDGKKELQETWNTDPQSSMLSQSGAISEALNRKYELRAVVTHYGRHENGHYICYRKFSTRDFPVEIPERVEQIEQVDDEKDVLHRWFRLSDEDVQMVSDQAVFNQGGVFMLFYERIDEIEETFQETTMHFTEKDVQNVHTEELSATSGMPAYQKAEISGIASTLSATSYAESDICKSDMSVNSPLSGGSSQSSLTAPDTAPLREYP</sequence>
<dbReference type="SUPFAM" id="SSF54001">
    <property type="entry name" value="Cysteine proteinases"/>
    <property type="match status" value="1"/>
</dbReference>
<organism evidence="11 12">
    <name type="scientific">Talaromyces proteolyticus</name>
    <dbReference type="NCBI Taxonomy" id="1131652"/>
    <lineage>
        <taxon>Eukaryota</taxon>
        <taxon>Fungi</taxon>
        <taxon>Dikarya</taxon>
        <taxon>Ascomycota</taxon>
        <taxon>Pezizomycotina</taxon>
        <taxon>Eurotiomycetes</taxon>
        <taxon>Eurotiomycetidae</taxon>
        <taxon>Eurotiales</taxon>
        <taxon>Trichocomaceae</taxon>
        <taxon>Talaromyces</taxon>
        <taxon>Talaromyces sect. Bacilispori</taxon>
    </lineage>
</organism>
<comment type="similarity">
    <text evidence="2">Belongs to the peptidase C19 family.</text>
</comment>
<comment type="catalytic activity">
    <reaction evidence="1">
        <text>Thiol-dependent hydrolysis of ester, thioester, amide, peptide and isopeptide bonds formed by the C-terminal Gly of ubiquitin (a 76-residue protein attached to proteins as an intracellular targeting signal).</text>
        <dbReference type="EC" id="3.4.19.12"/>
    </reaction>
</comment>
<dbReference type="GO" id="GO:0005634">
    <property type="term" value="C:nucleus"/>
    <property type="evidence" value="ECO:0007669"/>
    <property type="project" value="TreeGrafter"/>
</dbReference>
<evidence type="ECO:0000256" key="3">
    <source>
        <dbReference type="ARBA" id="ARBA00012759"/>
    </source>
</evidence>
<dbReference type="Gene3D" id="3.90.70.10">
    <property type="entry name" value="Cysteine proteinases"/>
    <property type="match status" value="1"/>
</dbReference>
<evidence type="ECO:0000256" key="5">
    <source>
        <dbReference type="ARBA" id="ARBA00022786"/>
    </source>
</evidence>
<dbReference type="GO" id="GO:0005829">
    <property type="term" value="C:cytosol"/>
    <property type="evidence" value="ECO:0007669"/>
    <property type="project" value="TreeGrafter"/>
</dbReference>
<dbReference type="CDD" id="cd02662">
    <property type="entry name" value="Peptidase_C19F"/>
    <property type="match status" value="1"/>
</dbReference>
<gene>
    <name evidence="11" type="ORF">BGW36DRAFT_367421</name>
</gene>
<dbReference type="Pfam" id="PF00443">
    <property type="entry name" value="UCH"/>
    <property type="match status" value="1"/>
</dbReference>
<dbReference type="InterPro" id="IPR038765">
    <property type="entry name" value="Papain-like_cys_pep_sf"/>
</dbReference>
<evidence type="ECO:0000256" key="7">
    <source>
        <dbReference type="ARBA" id="ARBA00022807"/>
    </source>
</evidence>
<accession>A0AAD4L2D7</accession>
<evidence type="ECO:0000256" key="1">
    <source>
        <dbReference type="ARBA" id="ARBA00000707"/>
    </source>
</evidence>
<keyword evidence="9" id="KW-0472">Membrane</keyword>
<dbReference type="PROSITE" id="PS50235">
    <property type="entry name" value="USP_3"/>
    <property type="match status" value="1"/>
</dbReference>
<evidence type="ECO:0000256" key="4">
    <source>
        <dbReference type="ARBA" id="ARBA00022670"/>
    </source>
</evidence>
<keyword evidence="5" id="KW-0833">Ubl conjugation pathway</keyword>
<dbReference type="GO" id="GO:0004843">
    <property type="term" value="F:cysteine-type deubiquitinase activity"/>
    <property type="evidence" value="ECO:0007669"/>
    <property type="project" value="UniProtKB-EC"/>
</dbReference>